<evidence type="ECO:0000313" key="2">
    <source>
        <dbReference type="EMBL" id="KAJ7342901.1"/>
    </source>
</evidence>
<feature type="compositionally biased region" description="Polar residues" evidence="1">
    <location>
        <begin position="305"/>
        <end position="315"/>
    </location>
</feature>
<organism evidence="2 3">
    <name type="scientific">Mycena albidolilacea</name>
    <dbReference type="NCBI Taxonomy" id="1033008"/>
    <lineage>
        <taxon>Eukaryota</taxon>
        <taxon>Fungi</taxon>
        <taxon>Dikarya</taxon>
        <taxon>Basidiomycota</taxon>
        <taxon>Agaricomycotina</taxon>
        <taxon>Agaricomycetes</taxon>
        <taxon>Agaricomycetidae</taxon>
        <taxon>Agaricales</taxon>
        <taxon>Marasmiineae</taxon>
        <taxon>Mycenaceae</taxon>
        <taxon>Mycena</taxon>
    </lineage>
</organism>
<dbReference type="AlphaFoldDB" id="A0AAD7EPP2"/>
<gene>
    <name evidence="2" type="ORF">DFH08DRAFT_1011395</name>
</gene>
<reference evidence="2" key="1">
    <citation type="submission" date="2023-03" db="EMBL/GenBank/DDBJ databases">
        <title>Massive genome expansion in bonnet fungi (Mycena s.s.) driven by repeated elements and novel gene families across ecological guilds.</title>
        <authorList>
            <consortium name="Lawrence Berkeley National Laboratory"/>
            <person name="Harder C.B."/>
            <person name="Miyauchi S."/>
            <person name="Viragh M."/>
            <person name="Kuo A."/>
            <person name="Thoen E."/>
            <person name="Andreopoulos B."/>
            <person name="Lu D."/>
            <person name="Skrede I."/>
            <person name="Drula E."/>
            <person name="Henrissat B."/>
            <person name="Morin E."/>
            <person name="Kohler A."/>
            <person name="Barry K."/>
            <person name="LaButti K."/>
            <person name="Morin E."/>
            <person name="Salamov A."/>
            <person name="Lipzen A."/>
            <person name="Mereny Z."/>
            <person name="Hegedus B."/>
            <person name="Baldrian P."/>
            <person name="Stursova M."/>
            <person name="Weitz H."/>
            <person name="Taylor A."/>
            <person name="Grigoriev I.V."/>
            <person name="Nagy L.G."/>
            <person name="Martin F."/>
            <person name="Kauserud H."/>
        </authorList>
    </citation>
    <scope>NUCLEOTIDE SEQUENCE</scope>
    <source>
        <strain evidence="2">CBHHK002</strain>
    </source>
</reference>
<name>A0AAD7EPP2_9AGAR</name>
<feature type="compositionally biased region" description="Basic residues" evidence="1">
    <location>
        <begin position="322"/>
        <end position="333"/>
    </location>
</feature>
<feature type="region of interest" description="Disordered" evidence="1">
    <location>
        <begin position="284"/>
        <end position="369"/>
    </location>
</feature>
<proteinExistence type="predicted"/>
<feature type="compositionally biased region" description="Basic and acidic residues" evidence="1">
    <location>
        <begin position="285"/>
        <end position="299"/>
    </location>
</feature>
<accession>A0AAD7EPP2</accession>
<feature type="region of interest" description="Disordered" evidence="1">
    <location>
        <begin position="13"/>
        <end position="46"/>
    </location>
</feature>
<feature type="compositionally biased region" description="Low complexity" evidence="1">
    <location>
        <begin position="30"/>
        <end position="45"/>
    </location>
</feature>
<dbReference type="Proteomes" id="UP001218218">
    <property type="component" value="Unassembled WGS sequence"/>
</dbReference>
<protein>
    <submittedName>
        <fullName evidence="2">Uncharacterized protein</fullName>
    </submittedName>
</protein>
<feature type="compositionally biased region" description="Basic and acidic residues" evidence="1">
    <location>
        <begin position="14"/>
        <end position="23"/>
    </location>
</feature>
<keyword evidence="3" id="KW-1185">Reference proteome</keyword>
<evidence type="ECO:0000256" key="1">
    <source>
        <dbReference type="SAM" id="MobiDB-lite"/>
    </source>
</evidence>
<dbReference type="EMBL" id="JARIHO010000024">
    <property type="protein sequence ID" value="KAJ7342901.1"/>
    <property type="molecule type" value="Genomic_DNA"/>
</dbReference>
<comment type="caution">
    <text evidence="2">The sequence shown here is derived from an EMBL/GenBank/DDBJ whole genome shotgun (WGS) entry which is preliminary data.</text>
</comment>
<evidence type="ECO:0000313" key="3">
    <source>
        <dbReference type="Proteomes" id="UP001218218"/>
    </source>
</evidence>
<sequence length="369" mass="40768">MSTQSILQCARARQAQEAERALETPHPATPSILPSESEPASSPNPFATAFPSTLSLGLNNQATRLSQLRNFGEKALKKVKLDTDSEAEFRTYIETSNPDERNAMQFLHTLKVESLLNNSLQAHISTWKSSPALLRTMRKFIWAMLLLPNVAYYAGTNENTIIQAMRNSNIPDLPPVDSIECEGLVKDVAREYSVQRSTFKKKISDTLPDKKVDIATLSAALVAHSEHVNATLGLRFRVALVRLLCTRGYTNAEFWPKVDEELANLRAGGSGDLVTALQIIYEDDGQTHGDPTKSKHKTGDGVGQGSPSWLRNLSSLVPHIQRFSRRQGTKRKRPADFDMPTNDDDSETPRAQPDDDNEDPEAAGGNTTD</sequence>